<evidence type="ECO:0000313" key="3">
    <source>
        <dbReference type="Proteomes" id="UP000199392"/>
    </source>
</evidence>
<organism evidence="2 3">
    <name type="scientific">Alloyangia pacifica</name>
    <dbReference type="NCBI Taxonomy" id="311180"/>
    <lineage>
        <taxon>Bacteria</taxon>
        <taxon>Pseudomonadati</taxon>
        <taxon>Pseudomonadota</taxon>
        <taxon>Alphaproteobacteria</taxon>
        <taxon>Rhodobacterales</taxon>
        <taxon>Roseobacteraceae</taxon>
        <taxon>Alloyangia</taxon>
    </lineage>
</organism>
<dbReference type="OrthoDB" id="7857789at2"/>
<protein>
    <recommendedName>
        <fullName evidence="1">DUF2383 domain-containing protein</fullName>
    </recommendedName>
</protein>
<dbReference type="InterPro" id="IPR012347">
    <property type="entry name" value="Ferritin-like"/>
</dbReference>
<dbReference type="Gene3D" id="1.20.1260.10">
    <property type="match status" value="1"/>
</dbReference>
<evidence type="ECO:0000313" key="2">
    <source>
        <dbReference type="EMBL" id="SFT18070.1"/>
    </source>
</evidence>
<evidence type="ECO:0000259" key="1">
    <source>
        <dbReference type="Pfam" id="PF09537"/>
    </source>
</evidence>
<proteinExistence type="predicted"/>
<gene>
    <name evidence="2" type="ORF">SAMN04488050_11381</name>
</gene>
<dbReference type="AlphaFoldDB" id="A0A1I6VWH8"/>
<dbReference type="EMBL" id="FOZW01000013">
    <property type="protein sequence ID" value="SFT18070.1"/>
    <property type="molecule type" value="Genomic_DNA"/>
</dbReference>
<dbReference type="Proteomes" id="UP000199392">
    <property type="component" value="Unassembled WGS sequence"/>
</dbReference>
<feature type="domain" description="DUF2383" evidence="1">
    <location>
        <begin position="18"/>
        <end position="123"/>
    </location>
</feature>
<reference evidence="3" key="1">
    <citation type="submission" date="2016-10" db="EMBL/GenBank/DDBJ databases">
        <authorList>
            <person name="Varghese N."/>
            <person name="Submissions S."/>
        </authorList>
    </citation>
    <scope>NUCLEOTIDE SEQUENCE [LARGE SCALE GENOMIC DNA]</scope>
    <source>
        <strain evidence="3">DSM 26894</strain>
    </source>
</reference>
<dbReference type="Pfam" id="PF09537">
    <property type="entry name" value="DUF2383"/>
    <property type="match status" value="1"/>
</dbReference>
<accession>A0A1I6VWH8</accession>
<name>A0A1I6VWH8_9RHOB</name>
<sequence length="162" mass="18054">MKDVPREPEAITASPRQLEQLHHLQARSIGARGWFDEMVEKADPEFRFVAVRFHGLHVEQVQRLTALITAVGGDADPSDNMSAALKRAGLSVRAVFGGIDGDMMSRIRESEAKVLAGFTEVIKAMEPSRYRDELVQMQAELQDLLQTVQGEERSLPEKPKDA</sequence>
<keyword evidence="3" id="KW-1185">Reference proteome</keyword>
<dbReference type="STRING" id="311180.SAMN04488050_11381"/>
<dbReference type="RefSeq" id="WP_092429078.1">
    <property type="nucleotide sequence ID" value="NZ_FNCL01000013.1"/>
</dbReference>
<dbReference type="InterPro" id="IPR019052">
    <property type="entry name" value="DUF2383"/>
</dbReference>